<dbReference type="Gene3D" id="1.20.1250.20">
    <property type="entry name" value="MFS general substrate transporter like domains"/>
    <property type="match status" value="2"/>
</dbReference>
<dbReference type="InterPro" id="IPR020846">
    <property type="entry name" value="MFS_dom"/>
</dbReference>
<comment type="subcellular location">
    <subcellularLocation>
        <location evidence="1">Membrane</location>
        <topology evidence="1">Multi-pass membrane protein</topology>
    </subcellularLocation>
</comment>
<feature type="region of interest" description="Disordered" evidence="7">
    <location>
        <begin position="226"/>
        <end position="273"/>
    </location>
</feature>
<dbReference type="GO" id="GO:0022857">
    <property type="term" value="F:transmembrane transporter activity"/>
    <property type="evidence" value="ECO:0007669"/>
    <property type="project" value="InterPro"/>
</dbReference>
<feature type="transmembrane region" description="Helical" evidence="8">
    <location>
        <begin position="31"/>
        <end position="55"/>
    </location>
</feature>
<dbReference type="InterPro" id="IPR036259">
    <property type="entry name" value="MFS_trans_sf"/>
</dbReference>
<gene>
    <name evidence="10" type="ORF">QBC38DRAFT_281066</name>
</gene>
<evidence type="ECO:0000256" key="4">
    <source>
        <dbReference type="ARBA" id="ARBA00022692"/>
    </source>
</evidence>
<evidence type="ECO:0000256" key="6">
    <source>
        <dbReference type="ARBA" id="ARBA00023136"/>
    </source>
</evidence>
<feature type="transmembrane region" description="Helical" evidence="8">
    <location>
        <begin position="352"/>
        <end position="372"/>
    </location>
</feature>
<comment type="similarity">
    <text evidence="2">Belongs to the major facilitator superfamily. Vesicular transporter family.</text>
</comment>
<sequence length="501" mass="53666">MSFHKSLICRQIWSRRDASPPAFLKFRSSTIFIVFTVCLAIFTDILFYGLIVPVLPFSLSEQIGIPQEKVQHWTAVLLACYNAALFVGSPIAGLYADHTSSRRWPFLLGLVALCTSTLLLCLSKTITLLVLGRLLQGLSAAIVWSVGLALLVDTVGNDIGYTMGYVNIAISVGLLISPAIGGAVYDVAGYYAVYYIAFAVICCDIALRLALIEKKVARKWFVEPEHNRSPNPADRDASTVDYCKDGEKQDEGGTSPTRNVTSQQGPASAPPRLSGKHPAFELVKSRRILVALLGIFLEASIVLAFDTVVPIYVKDTFGWSSTAAGLVFICVMIPGFASPIVGKLADRHGAKWFSVVGFASSVPALVCLRFVTNDTLGHKVLLCALLTVLGVTLITIANTPLMAEIGYAVEEREARQPGIWGEKGVHGIAYGLFTTCFALGGTVGSLMAGYINAGPGWGTTTWSLGVLAAFGAVMSFWLGPDPAAHPSSMERDQIHTPSGAV</sequence>
<dbReference type="CDD" id="cd17325">
    <property type="entry name" value="MFS_MdtG_SLC18_like"/>
    <property type="match status" value="1"/>
</dbReference>
<accession>A0AAN7BKK9</accession>
<feature type="transmembrane region" description="Helical" evidence="8">
    <location>
        <begin position="384"/>
        <end position="407"/>
    </location>
</feature>
<dbReference type="AlphaFoldDB" id="A0AAN7BKK9"/>
<evidence type="ECO:0000256" key="5">
    <source>
        <dbReference type="ARBA" id="ARBA00022989"/>
    </source>
</evidence>
<feature type="transmembrane region" description="Helical" evidence="8">
    <location>
        <begin position="319"/>
        <end position="340"/>
    </location>
</feature>
<name>A0AAN7BKK9_9PEZI</name>
<dbReference type="EMBL" id="MU865377">
    <property type="protein sequence ID" value="KAK4225026.1"/>
    <property type="molecule type" value="Genomic_DNA"/>
</dbReference>
<comment type="caution">
    <text evidence="10">The sequence shown here is derived from an EMBL/GenBank/DDBJ whole genome shotgun (WGS) entry which is preliminary data.</text>
</comment>
<dbReference type="GO" id="GO:0016020">
    <property type="term" value="C:membrane"/>
    <property type="evidence" value="ECO:0007669"/>
    <property type="project" value="UniProtKB-SubCell"/>
</dbReference>
<reference evidence="10" key="1">
    <citation type="journal article" date="2023" name="Mol. Phylogenet. Evol.">
        <title>Genome-scale phylogeny and comparative genomics of the fungal order Sordariales.</title>
        <authorList>
            <person name="Hensen N."/>
            <person name="Bonometti L."/>
            <person name="Westerberg I."/>
            <person name="Brannstrom I.O."/>
            <person name="Guillou S."/>
            <person name="Cros-Aarteil S."/>
            <person name="Calhoun S."/>
            <person name="Haridas S."/>
            <person name="Kuo A."/>
            <person name="Mondo S."/>
            <person name="Pangilinan J."/>
            <person name="Riley R."/>
            <person name="LaButti K."/>
            <person name="Andreopoulos B."/>
            <person name="Lipzen A."/>
            <person name="Chen C."/>
            <person name="Yan M."/>
            <person name="Daum C."/>
            <person name="Ng V."/>
            <person name="Clum A."/>
            <person name="Steindorff A."/>
            <person name="Ohm R.A."/>
            <person name="Martin F."/>
            <person name="Silar P."/>
            <person name="Natvig D.O."/>
            <person name="Lalanne C."/>
            <person name="Gautier V."/>
            <person name="Ament-Velasquez S.L."/>
            <person name="Kruys A."/>
            <person name="Hutchinson M.I."/>
            <person name="Powell A.J."/>
            <person name="Barry K."/>
            <person name="Miller A.N."/>
            <person name="Grigoriev I.V."/>
            <person name="Debuchy R."/>
            <person name="Gladieux P."/>
            <person name="Hiltunen Thoren M."/>
            <person name="Johannesson H."/>
        </authorList>
    </citation>
    <scope>NUCLEOTIDE SEQUENCE</scope>
    <source>
        <strain evidence="10">CBS 990.96</strain>
    </source>
</reference>
<dbReference type="Proteomes" id="UP001301958">
    <property type="component" value="Unassembled WGS sequence"/>
</dbReference>
<dbReference type="Pfam" id="PF07690">
    <property type="entry name" value="MFS_1"/>
    <property type="match status" value="1"/>
</dbReference>
<feature type="transmembrane region" description="Helical" evidence="8">
    <location>
        <begin position="428"/>
        <end position="451"/>
    </location>
</feature>
<dbReference type="InterPro" id="IPR001958">
    <property type="entry name" value="Tet-R_TetA/multi-R_MdtG-like"/>
</dbReference>
<feature type="domain" description="Major facilitator superfamily (MFS) profile" evidence="9">
    <location>
        <begin position="33"/>
        <end position="483"/>
    </location>
</feature>
<dbReference type="InterPro" id="IPR011701">
    <property type="entry name" value="MFS"/>
</dbReference>
<proteinExistence type="inferred from homology"/>
<feature type="compositionally biased region" description="Polar residues" evidence="7">
    <location>
        <begin position="252"/>
        <end position="266"/>
    </location>
</feature>
<dbReference type="PRINTS" id="PR01035">
    <property type="entry name" value="TCRTETA"/>
</dbReference>
<dbReference type="PANTHER" id="PTHR23506:SF23">
    <property type="entry name" value="GH10249P"/>
    <property type="match status" value="1"/>
</dbReference>
<feature type="transmembrane region" description="Helical" evidence="8">
    <location>
        <begin position="107"/>
        <end position="128"/>
    </location>
</feature>
<keyword evidence="3" id="KW-0813">Transport</keyword>
<feature type="transmembrane region" description="Helical" evidence="8">
    <location>
        <begin position="288"/>
        <end position="313"/>
    </location>
</feature>
<dbReference type="PROSITE" id="PS50850">
    <property type="entry name" value="MFS"/>
    <property type="match status" value="1"/>
</dbReference>
<feature type="compositionally biased region" description="Basic and acidic residues" evidence="7">
    <location>
        <begin position="226"/>
        <end position="251"/>
    </location>
</feature>
<feature type="transmembrane region" description="Helical" evidence="8">
    <location>
        <begin position="134"/>
        <end position="152"/>
    </location>
</feature>
<organism evidence="10 11">
    <name type="scientific">Podospora fimiseda</name>
    <dbReference type="NCBI Taxonomy" id="252190"/>
    <lineage>
        <taxon>Eukaryota</taxon>
        <taxon>Fungi</taxon>
        <taxon>Dikarya</taxon>
        <taxon>Ascomycota</taxon>
        <taxon>Pezizomycotina</taxon>
        <taxon>Sordariomycetes</taxon>
        <taxon>Sordariomycetidae</taxon>
        <taxon>Sordariales</taxon>
        <taxon>Podosporaceae</taxon>
        <taxon>Podospora</taxon>
    </lineage>
</organism>
<feature type="transmembrane region" description="Helical" evidence="8">
    <location>
        <begin position="191"/>
        <end position="211"/>
    </location>
</feature>
<evidence type="ECO:0000256" key="1">
    <source>
        <dbReference type="ARBA" id="ARBA00004141"/>
    </source>
</evidence>
<evidence type="ECO:0000313" key="11">
    <source>
        <dbReference type="Proteomes" id="UP001301958"/>
    </source>
</evidence>
<dbReference type="PANTHER" id="PTHR23506">
    <property type="entry name" value="GH10249P"/>
    <property type="match status" value="1"/>
</dbReference>
<evidence type="ECO:0000259" key="9">
    <source>
        <dbReference type="PROSITE" id="PS50850"/>
    </source>
</evidence>
<evidence type="ECO:0000256" key="8">
    <source>
        <dbReference type="SAM" id="Phobius"/>
    </source>
</evidence>
<evidence type="ECO:0000256" key="3">
    <source>
        <dbReference type="ARBA" id="ARBA00022448"/>
    </source>
</evidence>
<keyword evidence="11" id="KW-1185">Reference proteome</keyword>
<keyword evidence="4 8" id="KW-0812">Transmembrane</keyword>
<dbReference type="SUPFAM" id="SSF103473">
    <property type="entry name" value="MFS general substrate transporter"/>
    <property type="match status" value="1"/>
</dbReference>
<evidence type="ECO:0000256" key="2">
    <source>
        <dbReference type="ARBA" id="ARBA00006829"/>
    </source>
</evidence>
<keyword evidence="5 8" id="KW-1133">Transmembrane helix</keyword>
<protein>
    <submittedName>
        <fullName evidence="10">Major facilitator superfamily domain-containing protein</fullName>
    </submittedName>
</protein>
<feature type="transmembrane region" description="Helical" evidence="8">
    <location>
        <begin position="164"/>
        <end position="185"/>
    </location>
</feature>
<evidence type="ECO:0000313" key="10">
    <source>
        <dbReference type="EMBL" id="KAK4225026.1"/>
    </source>
</evidence>
<feature type="transmembrane region" description="Helical" evidence="8">
    <location>
        <begin position="457"/>
        <end position="479"/>
    </location>
</feature>
<evidence type="ECO:0000256" key="7">
    <source>
        <dbReference type="SAM" id="MobiDB-lite"/>
    </source>
</evidence>
<feature type="transmembrane region" description="Helical" evidence="8">
    <location>
        <begin position="75"/>
        <end position="95"/>
    </location>
</feature>
<dbReference type="InterPro" id="IPR050930">
    <property type="entry name" value="MFS_Vesicular_Transporter"/>
</dbReference>
<keyword evidence="6 8" id="KW-0472">Membrane</keyword>
<reference evidence="10" key="2">
    <citation type="submission" date="2023-05" db="EMBL/GenBank/DDBJ databases">
        <authorList>
            <consortium name="Lawrence Berkeley National Laboratory"/>
            <person name="Steindorff A."/>
            <person name="Hensen N."/>
            <person name="Bonometti L."/>
            <person name="Westerberg I."/>
            <person name="Brannstrom I.O."/>
            <person name="Guillou S."/>
            <person name="Cros-Aarteil S."/>
            <person name="Calhoun S."/>
            <person name="Haridas S."/>
            <person name="Kuo A."/>
            <person name="Mondo S."/>
            <person name="Pangilinan J."/>
            <person name="Riley R."/>
            <person name="Labutti K."/>
            <person name="Andreopoulos B."/>
            <person name="Lipzen A."/>
            <person name="Chen C."/>
            <person name="Yanf M."/>
            <person name="Daum C."/>
            <person name="Ng V."/>
            <person name="Clum A."/>
            <person name="Ohm R."/>
            <person name="Martin F."/>
            <person name="Silar P."/>
            <person name="Natvig D."/>
            <person name="Lalanne C."/>
            <person name="Gautier V."/>
            <person name="Ament-Velasquez S.L."/>
            <person name="Kruys A."/>
            <person name="Hutchinson M.I."/>
            <person name="Powell A.J."/>
            <person name="Barry K."/>
            <person name="Miller A.N."/>
            <person name="Grigoriev I.V."/>
            <person name="Debuchy R."/>
            <person name="Gladieux P."/>
            <person name="Thoren M.H."/>
            <person name="Johannesson H."/>
        </authorList>
    </citation>
    <scope>NUCLEOTIDE SEQUENCE</scope>
    <source>
        <strain evidence="10">CBS 990.96</strain>
    </source>
</reference>